<evidence type="ECO:0000256" key="5">
    <source>
        <dbReference type="ARBA" id="ARBA00022989"/>
    </source>
</evidence>
<dbReference type="EMBL" id="AWWV01010423">
    <property type="protein sequence ID" value="OMO79323.1"/>
    <property type="molecule type" value="Genomic_DNA"/>
</dbReference>
<gene>
    <name evidence="9" type="ORF">CCACVL1_13749</name>
</gene>
<dbReference type="PANTHER" id="PTHR36488:SF12">
    <property type="entry name" value="CASP-LIKE PROTEIN"/>
    <property type="match status" value="1"/>
</dbReference>
<feature type="domain" description="Casparian strip membrane protein" evidence="8">
    <location>
        <begin position="24"/>
        <end position="172"/>
    </location>
</feature>
<keyword evidence="10" id="KW-1185">Reference proteome</keyword>
<evidence type="ECO:0000256" key="7">
    <source>
        <dbReference type="RuleBase" id="RU361233"/>
    </source>
</evidence>
<accession>A0A1R3I9P9</accession>
<evidence type="ECO:0000256" key="3">
    <source>
        <dbReference type="ARBA" id="ARBA00022475"/>
    </source>
</evidence>
<feature type="transmembrane region" description="Helical" evidence="7">
    <location>
        <begin position="31"/>
        <end position="51"/>
    </location>
</feature>
<proteinExistence type="inferred from homology"/>
<dbReference type="STRING" id="210143.A0A1R3I9P9"/>
<keyword evidence="6 7" id="KW-0472">Membrane</keyword>
<dbReference type="PANTHER" id="PTHR36488">
    <property type="entry name" value="CASP-LIKE PROTEIN 1U1"/>
    <property type="match status" value="1"/>
</dbReference>
<comment type="caution">
    <text evidence="9">The sequence shown here is derived from an EMBL/GenBank/DDBJ whole genome shotgun (WGS) entry which is preliminary data.</text>
</comment>
<dbReference type="OrthoDB" id="753675at2759"/>
<dbReference type="Gramene" id="OMO79323">
    <property type="protein sequence ID" value="OMO79323"/>
    <property type="gene ID" value="CCACVL1_13749"/>
</dbReference>
<evidence type="ECO:0000313" key="9">
    <source>
        <dbReference type="EMBL" id="OMO79323.1"/>
    </source>
</evidence>
<evidence type="ECO:0000256" key="6">
    <source>
        <dbReference type="ARBA" id="ARBA00023136"/>
    </source>
</evidence>
<dbReference type="InterPro" id="IPR044173">
    <property type="entry name" value="CASPL"/>
</dbReference>
<evidence type="ECO:0000256" key="2">
    <source>
        <dbReference type="ARBA" id="ARBA00007651"/>
    </source>
</evidence>
<keyword evidence="5 7" id="KW-1133">Transmembrane helix</keyword>
<keyword evidence="3 7" id="KW-1003">Cell membrane</keyword>
<comment type="subcellular location">
    <subcellularLocation>
        <location evidence="1 7">Cell membrane</location>
        <topology evidence="1 7">Multi-pass membrane protein</topology>
    </subcellularLocation>
</comment>
<dbReference type="Proteomes" id="UP000188268">
    <property type="component" value="Unassembled WGS sequence"/>
</dbReference>
<evidence type="ECO:0000313" key="10">
    <source>
        <dbReference type="Proteomes" id="UP000188268"/>
    </source>
</evidence>
<dbReference type="GO" id="GO:0005886">
    <property type="term" value="C:plasma membrane"/>
    <property type="evidence" value="ECO:0007669"/>
    <property type="project" value="UniProtKB-SubCell"/>
</dbReference>
<protein>
    <recommendedName>
        <fullName evidence="7">CASP-like protein</fullName>
    </recommendedName>
</protein>
<comment type="similarity">
    <text evidence="2 7">Belongs to the Casparian strip membrane proteins (CASP) family.</text>
</comment>
<feature type="transmembrane region" description="Helical" evidence="7">
    <location>
        <begin position="162"/>
        <end position="185"/>
    </location>
</feature>
<evidence type="ECO:0000259" key="8">
    <source>
        <dbReference type="Pfam" id="PF04535"/>
    </source>
</evidence>
<dbReference type="AlphaFoldDB" id="A0A1R3I9P9"/>
<feature type="transmembrane region" description="Helical" evidence="7">
    <location>
        <begin position="71"/>
        <end position="97"/>
    </location>
</feature>
<evidence type="ECO:0000256" key="1">
    <source>
        <dbReference type="ARBA" id="ARBA00004651"/>
    </source>
</evidence>
<feature type="transmembrane region" description="Helical" evidence="7">
    <location>
        <begin position="109"/>
        <end position="136"/>
    </location>
</feature>
<reference evidence="9 10" key="1">
    <citation type="submission" date="2013-09" db="EMBL/GenBank/DDBJ databases">
        <title>Corchorus capsularis genome sequencing.</title>
        <authorList>
            <person name="Alam M."/>
            <person name="Haque M.S."/>
            <person name="Islam M.S."/>
            <person name="Emdad E.M."/>
            <person name="Islam M.M."/>
            <person name="Ahmed B."/>
            <person name="Halim A."/>
            <person name="Hossen Q.M.M."/>
            <person name="Hossain M.Z."/>
            <person name="Ahmed R."/>
            <person name="Khan M.M."/>
            <person name="Islam R."/>
            <person name="Rashid M.M."/>
            <person name="Khan S.A."/>
            <person name="Rahman M.S."/>
            <person name="Alam M."/>
        </authorList>
    </citation>
    <scope>NUCLEOTIDE SEQUENCE [LARGE SCALE GENOMIC DNA]</scope>
    <source>
        <strain evidence="10">cv. CVL-1</strain>
        <tissue evidence="9">Whole seedling</tissue>
    </source>
</reference>
<keyword evidence="4 7" id="KW-0812">Transmembrane</keyword>
<dbReference type="OMA" id="LSIYHIM"/>
<sequence>MKAGAIELEEGVKSSTPRSTAVNKGVSVLDFIFRILALIGTLGSAIAMVTTNETLPFFTRFLRFRAEYDDLPSFTFFVVANAIVTGYLLLSLPFSIFHIVRSSAKNTRIVLIFFDMAMLALLTSGASAAAAIVYLAHKGNTKVNWLAICQQFNSFCERTSGALIGSFVGVVLLGVMIMLAGVALARRP</sequence>
<dbReference type="InterPro" id="IPR006702">
    <property type="entry name" value="CASP_dom"/>
</dbReference>
<evidence type="ECO:0000256" key="4">
    <source>
        <dbReference type="ARBA" id="ARBA00022692"/>
    </source>
</evidence>
<dbReference type="InterPro" id="IPR006459">
    <property type="entry name" value="CASP/CASPL"/>
</dbReference>
<dbReference type="Pfam" id="PF04535">
    <property type="entry name" value="CASP_dom"/>
    <property type="match status" value="1"/>
</dbReference>
<name>A0A1R3I9P9_COCAP</name>
<dbReference type="NCBIfam" id="TIGR01569">
    <property type="entry name" value="A_tha_TIGR01569"/>
    <property type="match status" value="1"/>
</dbReference>
<organism evidence="9 10">
    <name type="scientific">Corchorus capsularis</name>
    <name type="common">Jute</name>
    <dbReference type="NCBI Taxonomy" id="210143"/>
    <lineage>
        <taxon>Eukaryota</taxon>
        <taxon>Viridiplantae</taxon>
        <taxon>Streptophyta</taxon>
        <taxon>Embryophyta</taxon>
        <taxon>Tracheophyta</taxon>
        <taxon>Spermatophyta</taxon>
        <taxon>Magnoliopsida</taxon>
        <taxon>eudicotyledons</taxon>
        <taxon>Gunneridae</taxon>
        <taxon>Pentapetalae</taxon>
        <taxon>rosids</taxon>
        <taxon>malvids</taxon>
        <taxon>Malvales</taxon>
        <taxon>Malvaceae</taxon>
        <taxon>Grewioideae</taxon>
        <taxon>Apeibeae</taxon>
        <taxon>Corchorus</taxon>
    </lineage>
</organism>
<comment type="subunit">
    <text evidence="7">Homodimer and heterodimers.</text>
</comment>